<evidence type="ECO:0000313" key="1">
    <source>
        <dbReference type="EMBL" id="GHD02298.1"/>
    </source>
</evidence>
<comment type="caution">
    <text evidence="1">The sequence shown here is derived from an EMBL/GenBank/DDBJ whole genome shotgun (WGS) entry which is preliminary data.</text>
</comment>
<sequence length="327" mass="36694">MLGDMDNELVRSRDEASDRAYNMQLRQRFQRGELLRLRPGFYCSAGSWKAAWPEDRYRLFARAVGEETPGRMVIAESAALLWGYPVVRPPAAVVVQAESASRSGTTPARSIVPPGAPARMRGFAVRRRAVPVLPAVQLPDSGVSVPSRLGTVVQCAQYLDFPDAVVVMDAARRPGSTLHLEDTDLRRAIDAIASARNRRRARRVFEFSTPESESPGESLGRVLIYQLGFAPPVLQYKIREDGRVFARSDYYWEAVRTVGEFDGRVKYGRAAAKAGMSEGDIVAAEKKREDRIRRTGRPVVRWVWEDLMRPERLRRILTGAGIPRRGR</sequence>
<dbReference type="EMBL" id="BMXK01000003">
    <property type="protein sequence ID" value="GHD02298.1"/>
    <property type="molecule type" value="Genomic_DNA"/>
</dbReference>
<keyword evidence="2" id="KW-1185">Reference proteome</keyword>
<evidence type="ECO:0008006" key="3">
    <source>
        <dbReference type="Google" id="ProtNLM"/>
    </source>
</evidence>
<gene>
    <name evidence="1" type="ORF">GCM10008096_07270</name>
</gene>
<organism evidence="1 2">
    <name type="scientific">Zhihengliuella salsuginis</name>
    <dbReference type="NCBI Taxonomy" id="578222"/>
    <lineage>
        <taxon>Bacteria</taxon>
        <taxon>Bacillati</taxon>
        <taxon>Actinomycetota</taxon>
        <taxon>Actinomycetes</taxon>
        <taxon>Micrococcales</taxon>
        <taxon>Micrococcaceae</taxon>
        <taxon>Zhihengliuella</taxon>
    </lineage>
</organism>
<reference evidence="2" key="1">
    <citation type="journal article" date="2019" name="Int. J. Syst. Evol. Microbiol.">
        <title>The Global Catalogue of Microorganisms (GCM) 10K type strain sequencing project: providing services to taxonomists for standard genome sequencing and annotation.</title>
        <authorList>
            <consortium name="The Broad Institute Genomics Platform"/>
            <consortium name="The Broad Institute Genome Sequencing Center for Infectious Disease"/>
            <person name="Wu L."/>
            <person name="Ma J."/>
        </authorList>
    </citation>
    <scope>NUCLEOTIDE SEQUENCE [LARGE SCALE GENOMIC DNA]</scope>
    <source>
        <strain evidence="2">KCTC 19466</strain>
    </source>
</reference>
<dbReference type="Proteomes" id="UP000642819">
    <property type="component" value="Unassembled WGS sequence"/>
</dbReference>
<accession>A0ABQ3GDK1</accession>
<evidence type="ECO:0000313" key="2">
    <source>
        <dbReference type="Proteomes" id="UP000642819"/>
    </source>
</evidence>
<protein>
    <recommendedName>
        <fullName evidence="3">Transcriptional regulator, AbiEi antitoxin, Type IV TA system</fullName>
    </recommendedName>
</protein>
<proteinExistence type="predicted"/>
<name>A0ABQ3GDK1_9MICC</name>